<evidence type="ECO:0008006" key="4">
    <source>
        <dbReference type="Google" id="ProtNLM"/>
    </source>
</evidence>
<comment type="caution">
    <text evidence="2">The sequence shown here is derived from an EMBL/GenBank/DDBJ whole genome shotgun (WGS) entry which is preliminary data.</text>
</comment>
<dbReference type="EMBL" id="NPHW01003238">
    <property type="protein sequence ID" value="OXV09920.1"/>
    <property type="molecule type" value="Genomic_DNA"/>
</dbReference>
<evidence type="ECO:0000256" key="1">
    <source>
        <dbReference type="SAM" id="MobiDB-lite"/>
    </source>
</evidence>
<protein>
    <recommendedName>
        <fullName evidence="4">C2H2-type domain-containing protein</fullName>
    </recommendedName>
</protein>
<dbReference type="OrthoDB" id="5365701at2759"/>
<organism evidence="2 3">
    <name type="scientific">Elaphomyces granulatus</name>
    <dbReference type="NCBI Taxonomy" id="519963"/>
    <lineage>
        <taxon>Eukaryota</taxon>
        <taxon>Fungi</taxon>
        <taxon>Dikarya</taxon>
        <taxon>Ascomycota</taxon>
        <taxon>Pezizomycotina</taxon>
        <taxon>Eurotiomycetes</taxon>
        <taxon>Eurotiomycetidae</taxon>
        <taxon>Eurotiales</taxon>
        <taxon>Elaphomycetaceae</taxon>
        <taxon>Elaphomyces</taxon>
    </lineage>
</organism>
<evidence type="ECO:0000313" key="3">
    <source>
        <dbReference type="Proteomes" id="UP000243515"/>
    </source>
</evidence>
<name>A0A232M0I7_9EURO</name>
<evidence type="ECO:0000313" key="2">
    <source>
        <dbReference type="EMBL" id="OXV09920.1"/>
    </source>
</evidence>
<sequence length="570" mass="65235">MASGDQDTAVFDIAYECLSEFDKVYHSHGRDLTTRLFEMDDLSGGYSCHIVRKCDFMGLRNSFIFWADYTGALSLMESSLDARLQGFPDISSMFVELLEMISRNLSRLLIVSPSAVKSESDAPTSDGASSNTSRIWEDALRAIDYALDRLHFLGGAIRKASAKRLEYNVTSYLTEEDFLFRKYAAAIVKRNFPQARSSLHKQLGDTIAVRRKFMLRKRSHATNLTVRRDPHARKSPERLSVDDPSKPEVSGHRRAMRASGEPQSAVTKASKPNRQTPAFKKIFMPSTPILRSMISSMSSVHDDSIEYPECPQVKDNEKHVQCSYCLKALSAAQLRGPEKDNYWRSHLKEDLQPYVCLFPECVEALVFFTHQKEWICHMEASHSTDWPRKVHNIMWYCNMDHEPVEQFQSEVEWRTHMQDPYAHPNRRSKPPTDVQLAALSTRKQQRVVRDQYVCPLCENIPEKIQPFMKRGNGSDLANMLNEHIAKHMISLSLISLPWIDGGDADTEGKSIDFDESFKRLLNPRSEPLTPSQPSEIDRLSVDCPWLLHVHVGNWPPPQRSWTGHFLEKTS</sequence>
<gene>
    <name evidence="2" type="ORF">Egran_02317</name>
</gene>
<keyword evidence="3" id="KW-1185">Reference proteome</keyword>
<feature type="compositionally biased region" description="Polar residues" evidence="1">
    <location>
        <begin position="261"/>
        <end position="276"/>
    </location>
</feature>
<feature type="compositionally biased region" description="Basic and acidic residues" evidence="1">
    <location>
        <begin position="226"/>
        <end position="251"/>
    </location>
</feature>
<proteinExistence type="predicted"/>
<dbReference type="PANTHER" id="PTHR35391">
    <property type="entry name" value="C2H2-TYPE DOMAIN-CONTAINING PROTEIN-RELATED"/>
    <property type="match status" value="1"/>
</dbReference>
<dbReference type="PANTHER" id="PTHR35391:SF7">
    <property type="entry name" value="C2H2-TYPE DOMAIN-CONTAINING PROTEIN"/>
    <property type="match status" value="1"/>
</dbReference>
<dbReference type="Proteomes" id="UP000243515">
    <property type="component" value="Unassembled WGS sequence"/>
</dbReference>
<reference evidence="2 3" key="1">
    <citation type="journal article" date="2015" name="Environ. Microbiol.">
        <title>Metagenome sequence of Elaphomyces granulatus from sporocarp tissue reveals Ascomycota ectomycorrhizal fingerprints of genome expansion and a Proteobacteria-rich microbiome.</title>
        <authorList>
            <person name="Quandt C.A."/>
            <person name="Kohler A."/>
            <person name="Hesse C.N."/>
            <person name="Sharpton T.J."/>
            <person name="Martin F."/>
            <person name="Spatafora J.W."/>
        </authorList>
    </citation>
    <scope>NUCLEOTIDE SEQUENCE [LARGE SCALE GENOMIC DNA]</scope>
    <source>
        <strain evidence="2 3">OSC145934</strain>
    </source>
</reference>
<accession>A0A232M0I7</accession>
<feature type="region of interest" description="Disordered" evidence="1">
    <location>
        <begin position="219"/>
        <end position="276"/>
    </location>
</feature>
<dbReference type="AlphaFoldDB" id="A0A232M0I7"/>